<evidence type="ECO:0008006" key="5">
    <source>
        <dbReference type="Google" id="ProtNLM"/>
    </source>
</evidence>
<accession>A0A1F7VEJ4</accession>
<evidence type="ECO:0000256" key="1">
    <source>
        <dbReference type="SAM" id="MobiDB-lite"/>
    </source>
</evidence>
<name>A0A1F7VEJ4_9BACT</name>
<dbReference type="Proteomes" id="UP000178264">
    <property type="component" value="Unassembled WGS sequence"/>
</dbReference>
<evidence type="ECO:0000313" key="3">
    <source>
        <dbReference type="EMBL" id="OGL88873.1"/>
    </source>
</evidence>
<evidence type="ECO:0000256" key="2">
    <source>
        <dbReference type="SAM" id="Phobius"/>
    </source>
</evidence>
<keyword evidence="2" id="KW-0812">Transmembrane</keyword>
<feature type="transmembrane region" description="Helical" evidence="2">
    <location>
        <begin position="6"/>
        <end position="23"/>
    </location>
</feature>
<gene>
    <name evidence="3" type="ORF">A3I42_01110</name>
</gene>
<keyword evidence="2" id="KW-1133">Transmembrane helix</keyword>
<protein>
    <recommendedName>
        <fullName evidence="5">PsbP C-terminal domain-containing protein</fullName>
    </recommendedName>
</protein>
<reference evidence="3 4" key="1">
    <citation type="journal article" date="2016" name="Nat. Commun.">
        <title>Thousands of microbial genomes shed light on interconnected biogeochemical processes in an aquifer system.</title>
        <authorList>
            <person name="Anantharaman K."/>
            <person name="Brown C.T."/>
            <person name="Hug L.A."/>
            <person name="Sharon I."/>
            <person name="Castelle C.J."/>
            <person name="Probst A.J."/>
            <person name="Thomas B.C."/>
            <person name="Singh A."/>
            <person name="Wilkins M.J."/>
            <person name="Karaoz U."/>
            <person name="Brodie E.L."/>
            <person name="Williams K.H."/>
            <person name="Hubbard S.S."/>
            <person name="Banfield J.F."/>
        </authorList>
    </citation>
    <scope>NUCLEOTIDE SEQUENCE [LARGE SCALE GENOMIC DNA]</scope>
</reference>
<dbReference type="EMBL" id="MGER01000007">
    <property type="protein sequence ID" value="OGL88873.1"/>
    <property type="molecule type" value="Genomic_DNA"/>
</dbReference>
<feature type="region of interest" description="Disordered" evidence="1">
    <location>
        <begin position="31"/>
        <end position="57"/>
    </location>
</feature>
<proteinExistence type="predicted"/>
<evidence type="ECO:0000313" key="4">
    <source>
        <dbReference type="Proteomes" id="UP000178264"/>
    </source>
</evidence>
<keyword evidence="2" id="KW-0472">Membrane</keyword>
<organism evidence="3 4">
    <name type="scientific">Candidatus Uhrbacteria bacterium RIFCSPLOWO2_02_FULL_49_11</name>
    <dbReference type="NCBI Taxonomy" id="1802409"/>
    <lineage>
        <taxon>Bacteria</taxon>
        <taxon>Candidatus Uhriibacteriota</taxon>
    </lineage>
</organism>
<dbReference type="AlphaFoldDB" id="A0A1F7VEJ4"/>
<sequence>MNYLKKYWHIAIIIIVAAVLIVATKNNRPNQSPIATNQPQPPITANPPQVIDANPTTTPMDMDVSVWKTYRNEEYGFEIRYPNSWIYKIPSPSEGFSIATFVKDERNDDGSIEIAPMGNPDHLALDTWIRQQYKEKPNVKSNEVIINDIRSMQVQYDQNSELPSSPLIMTYIPISLNTIINVVLNIPTSIKEVSDSGMYDSMIRSFTKLEPSL</sequence>
<comment type="caution">
    <text evidence="3">The sequence shown here is derived from an EMBL/GenBank/DDBJ whole genome shotgun (WGS) entry which is preliminary data.</text>
</comment>